<dbReference type="PANTHER" id="PTHR42718:SF46">
    <property type="entry name" value="BLR6921 PROTEIN"/>
    <property type="match status" value="1"/>
</dbReference>
<feature type="transmembrane region" description="Helical" evidence="7">
    <location>
        <begin position="12"/>
        <end position="36"/>
    </location>
</feature>
<feature type="transmembrane region" description="Helical" evidence="7">
    <location>
        <begin position="363"/>
        <end position="386"/>
    </location>
</feature>
<organism evidence="9 10">
    <name type="scientific">Pendulispora albinea</name>
    <dbReference type="NCBI Taxonomy" id="2741071"/>
    <lineage>
        <taxon>Bacteria</taxon>
        <taxon>Pseudomonadati</taxon>
        <taxon>Myxococcota</taxon>
        <taxon>Myxococcia</taxon>
        <taxon>Myxococcales</taxon>
        <taxon>Sorangiineae</taxon>
        <taxon>Pendulisporaceae</taxon>
        <taxon>Pendulispora</taxon>
    </lineage>
</organism>
<feature type="transmembrane region" description="Helical" evidence="7">
    <location>
        <begin position="48"/>
        <end position="68"/>
    </location>
</feature>
<dbReference type="Proteomes" id="UP001370348">
    <property type="component" value="Chromosome"/>
</dbReference>
<dbReference type="PROSITE" id="PS50850">
    <property type="entry name" value="MFS"/>
    <property type="match status" value="1"/>
</dbReference>
<gene>
    <name evidence="9" type="ORF">LZC94_32530</name>
</gene>
<dbReference type="CDD" id="cd17321">
    <property type="entry name" value="MFS_MMR_MDR_like"/>
    <property type="match status" value="1"/>
</dbReference>
<comment type="subcellular location">
    <subcellularLocation>
        <location evidence="1">Cell membrane</location>
        <topology evidence="1">Multi-pass membrane protein</topology>
    </subcellularLocation>
</comment>
<dbReference type="InterPro" id="IPR036259">
    <property type="entry name" value="MFS_trans_sf"/>
</dbReference>
<dbReference type="InterPro" id="IPR005829">
    <property type="entry name" value="Sugar_transporter_CS"/>
</dbReference>
<dbReference type="PROSITE" id="PS00216">
    <property type="entry name" value="SUGAR_TRANSPORT_1"/>
    <property type="match status" value="1"/>
</dbReference>
<evidence type="ECO:0000256" key="7">
    <source>
        <dbReference type="SAM" id="Phobius"/>
    </source>
</evidence>
<keyword evidence="2" id="KW-0813">Transport</keyword>
<keyword evidence="3" id="KW-1003">Cell membrane</keyword>
<feature type="transmembrane region" description="Helical" evidence="7">
    <location>
        <begin position="169"/>
        <end position="186"/>
    </location>
</feature>
<proteinExistence type="predicted"/>
<keyword evidence="5 7" id="KW-1133">Transmembrane helix</keyword>
<feature type="transmembrane region" description="Helical" evidence="7">
    <location>
        <begin position="110"/>
        <end position="128"/>
    </location>
</feature>
<evidence type="ECO:0000256" key="3">
    <source>
        <dbReference type="ARBA" id="ARBA00022475"/>
    </source>
</evidence>
<evidence type="ECO:0000256" key="4">
    <source>
        <dbReference type="ARBA" id="ARBA00022692"/>
    </source>
</evidence>
<evidence type="ECO:0000313" key="10">
    <source>
        <dbReference type="Proteomes" id="UP001370348"/>
    </source>
</evidence>
<feature type="domain" description="Major facilitator superfamily (MFS) profile" evidence="8">
    <location>
        <begin position="14"/>
        <end position="471"/>
    </location>
</feature>
<dbReference type="Gene3D" id="1.20.1720.10">
    <property type="entry name" value="Multidrug resistance protein D"/>
    <property type="match status" value="2"/>
</dbReference>
<evidence type="ECO:0000259" key="8">
    <source>
        <dbReference type="PROSITE" id="PS50850"/>
    </source>
</evidence>
<dbReference type="SUPFAM" id="SSF103473">
    <property type="entry name" value="MFS general substrate transporter"/>
    <property type="match status" value="1"/>
</dbReference>
<keyword evidence="10" id="KW-1185">Reference proteome</keyword>
<accession>A0ABZ2LNS0</accession>
<evidence type="ECO:0000256" key="2">
    <source>
        <dbReference type="ARBA" id="ARBA00022448"/>
    </source>
</evidence>
<feature type="transmembrane region" description="Helical" evidence="7">
    <location>
        <begin position="140"/>
        <end position="163"/>
    </location>
</feature>
<protein>
    <submittedName>
        <fullName evidence="9">MFS transporter</fullName>
    </submittedName>
</protein>
<feature type="transmembrane region" description="Helical" evidence="7">
    <location>
        <begin position="407"/>
        <end position="429"/>
    </location>
</feature>
<evidence type="ECO:0000256" key="1">
    <source>
        <dbReference type="ARBA" id="ARBA00004651"/>
    </source>
</evidence>
<feature type="transmembrane region" description="Helical" evidence="7">
    <location>
        <begin position="224"/>
        <end position="248"/>
    </location>
</feature>
<dbReference type="EMBL" id="CP089984">
    <property type="protein sequence ID" value="WXB12562.1"/>
    <property type="molecule type" value="Genomic_DNA"/>
</dbReference>
<feature type="transmembrane region" description="Helical" evidence="7">
    <location>
        <begin position="441"/>
        <end position="466"/>
    </location>
</feature>
<dbReference type="PANTHER" id="PTHR42718">
    <property type="entry name" value="MAJOR FACILITATOR SUPERFAMILY MULTIDRUG TRANSPORTER MFSC"/>
    <property type="match status" value="1"/>
</dbReference>
<dbReference type="RefSeq" id="WP_394822184.1">
    <property type="nucleotide sequence ID" value="NZ_CP089984.1"/>
</dbReference>
<evidence type="ECO:0000256" key="6">
    <source>
        <dbReference type="ARBA" id="ARBA00023136"/>
    </source>
</evidence>
<feature type="transmembrane region" description="Helical" evidence="7">
    <location>
        <begin position="305"/>
        <end position="327"/>
    </location>
</feature>
<sequence length="476" mass="48387">MPAPSAERDRRWTALGFIALAQLMVALDATVVSIALPSVQRALHFSDAQRQWVITAYTLPFAGLLLLGGRIADSIGRKRAFLIGLTGFALASAAGGAAPDLATLALARAAQGAFAALLSPTALSLLAVTFTEPRERAKAFAIYGGIAGSGGAVGLVLGGALTFAGNWRWCLYVNVAIALVAIAGARRTLADMPGSGPLRADVPGVLLVTLGMVSAIYGCTRAVALGWGSATVLALLGAAVVLLALFVVQEARSATPLLPLHIVADRTRGGAALCAALAIVGMFGLFLLLTYYFQVVLHYSPLRAGLAFLPMTAASLFGSTALATRLLPHVQPRAIMAPGLLVAACGMALLTRIDADSRYLTDILPAEIAVGFGIGCTMITVFSVGTQRVAPREAGVASASINAAQQFGGSMGTALLNTIAASASAGYAATRAAEPRLAALVHGYATAAGWAAGILTVAAALAALLVTGRASSARQT</sequence>
<feature type="transmembrane region" description="Helical" evidence="7">
    <location>
        <begin position="80"/>
        <end position="98"/>
    </location>
</feature>
<evidence type="ECO:0000313" key="9">
    <source>
        <dbReference type="EMBL" id="WXB12562.1"/>
    </source>
</evidence>
<evidence type="ECO:0000256" key="5">
    <source>
        <dbReference type="ARBA" id="ARBA00022989"/>
    </source>
</evidence>
<feature type="transmembrane region" description="Helical" evidence="7">
    <location>
        <begin position="334"/>
        <end position="351"/>
    </location>
</feature>
<keyword evidence="6 7" id="KW-0472">Membrane</keyword>
<feature type="transmembrane region" description="Helical" evidence="7">
    <location>
        <begin position="198"/>
        <end position="218"/>
    </location>
</feature>
<dbReference type="InterPro" id="IPR020846">
    <property type="entry name" value="MFS_dom"/>
</dbReference>
<feature type="transmembrane region" description="Helical" evidence="7">
    <location>
        <begin position="269"/>
        <end position="293"/>
    </location>
</feature>
<name>A0ABZ2LNS0_9BACT</name>
<reference evidence="9 10" key="1">
    <citation type="submission" date="2021-12" db="EMBL/GenBank/DDBJ databases">
        <title>Discovery of the Pendulisporaceae a myxobacterial family with distinct sporulation behavior and unique specialized metabolism.</title>
        <authorList>
            <person name="Garcia R."/>
            <person name="Popoff A."/>
            <person name="Bader C.D."/>
            <person name="Loehr J."/>
            <person name="Walesch S."/>
            <person name="Walt C."/>
            <person name="Boldt J."/>
            <person name="Bunk B."/>
            <person name="Haeckl F.J.F.P.J."/>
            <person name="Gunesch A.P."/>
            <person name="Birkelbach J."/>
            <person name="Nuebel U."/>
            <person name="Pietschmann T."/>
            <person name="Bach T."/>
            <person name="Mueller R."/>
        </authorList>
    </citation>
    <scope>NUCLEOTIDE SEQUENCE [LARGE SCALE GENOMIC DNA]</scope>
    <source>
        <strain evidence="9 10">MSr11954</strain>
    </source>
</reference>
<dbReference type="InterPro" id="IPR011701">
    <property type="entry name" value="MFS"/>
</dbReference>
<dbReference type="Pfam" id="PF07690">
    <property type="entry name" value="MFS_1"/>
    <property type="match status" value="1"/>
</dbReference>
<keyword evidence="4 7" id="KW-0812">Transmembrane</keyword>